<dbReference type="InterPro" id="IPR003134">
    <property type="entry name" value="Hs1_Cortactin"/>
</dbReference>
<dbReference type="InterPro" id="IPR036028">
    <property type="entry name" value="SH3-like_dom_sf"/>
</dbReference>
<keyword evidence="5" id="KW-0175">Coiled coil</keyword>
<dbReference type="GO" id="GO:0005886">
    <property type="term" value="C:plasma membrane"/>
    <property type="evidence" value="ECO:0007669"/>
    <property type="project" value="TreeGrafter"/>
</dbReference>
<comment type="caution">
    <text evidence="8">The sequence shown here is derived from an EMBL/GenBank/DDBJ whole genome shotgun (WGS) entry which is preliminary data.</text>
</comment>
<feature type="region of interest" description="Disordered" evidence="6">
    <location>
        <begin position="1"/>
        <end position="25"/>
    </location>
</feature>
<dbReference type="PRINTS" id="PR00452">
    <property type="entry name" value="SH3DOMAIN"/>
</dbReference>
<dbReference type="EMBL" id="JARQZJ010000094">
    <property type="protein sequence ID" value="KAK9884922.1"/>
    <property type="molecule type" value="Genomic_DNA"/>
</dbReference>
<gene>
    <name evidence="8" type="ORF">WA026_009159</name>
</gene>
<dbReference type="PROSITE" id="PS50002">
    <property type="entry name" value="SH3"/>
    <property type="match status" value="1"/>
</dbReference>
<evidence type="ECO:0000256" key="2">
    <source>
        <dbReference type="ARBA" id="ARBA00022553"/>
    </source>
</evidence>
<feature type="region of interest" description="Disordered" evidence="6">
    <location>
        <begin position="213"/>
        <end position="274"/>
    </location>
</feature>
<dbReference type="PANTHER" id="PTHR10829">
    <property type="entry name" value="CORTACTIN AND DREBRIN"/>
    <property type="match status" value="1"/>
</dbReference>
<dbReference type="GO" id="GO:0051015">
    <property type="term" value="F:actin filament binding"/>
    <property type="evidence" value="ECO:0007669"/>
    <property type="project" value="TreeGrafter"/>
</dbReference>
<evidence type="ECO:0000256" key="3">
    <source>
        <dbReference type="ARBA" id="ARBA00022737"/>
    </source>
</evidence>
<keyword evidence="9" id="KW-1185">Reference proteome</keyword>
<dbReference type="SUPFAM" id="SSF50044">
    <property type="entry name" value="SH3-domain"/>
    <property type="match status" value="1"/>
</dbReference>
<feature type="compositionally biased region" description="Basic and acidic residues" evidence="6">
    <location>
        <begin position="345"/>
        <end position="361"/>
    </location>
</feature>
<feature type="domain" description="SH3" evidence="7">
    <location>
        <begin position="504"/>
        <end position="563"/>
    </location>
</feature>
<dbReference type="Pfam" id="PF02218">
    <property type="entry name" value="HS1_rep"/>
    <property type="match status" value="5"/>
</dbReference>
<name>A0AAW1UN14_9CUCU</name>
<evidence type="ECO:0000259" key="7">
    <source>
        <dbReference type="PROSITE" id="PS50002"/>
    </source>
</evidence>
<evidence type="ECO:0000256" key="6">
    <source>
        <dbReference type="SAM" id="MobiDB-lite"/>
    </source>
</evidence>
<dbReference type="GO" id="GO:0005884">
    <property type="term" value="C:actin filament"/>
    <property type="evidence" value="ECO:0007669"/>
    <property type="project" value="TreeGrafter"/>
</dbReference>
<dbReference type="Gene3D" id="2.30.30.40">
    <property type="entry name" value="SH3 Domains"/>
    <property type="match status" value="1"/>
</dbReference>
<dbReference type="PANTHER" id="PTHR10829:SF23">
    <property type="entry name" value="CORTACTIN, ISOFORM A"/>
    <property type="match status" value="1"/>
</dbReference>
<protein>
    <recommendedName>
        <fullName evidence="7">SH3 domain-containing protein</fullName>
    </recommendedName>
</protein>
<accession>A0AAW1UN14</accession>
<feature type="region of interest" description="Disordered" evidence="6">
    <location>
        <begin position="314"/>
        <end position="368"/>
    </location>
</feature>
<dbReference type="FunFam" id="2.30.30.40:FF:000398">
    <property type="entry name" value="Hematopoietic cell-specific Lyn substrate 1"/>
    <property type="match status" value="1"/>
</dbReference>
<dbReference type="Proteomes" id="UP001431783">
    <property type="component" value="Unassembled WGS sequence"/>
</dbReference>
<dbReference type="GO" id="GO:0030864">
    <property type="term" value="C:cortical actin cytoskeleton"/>
    <property type="evidence" value="ECO:0007669"/>
    <property type="project" value="TreeGrafter"/>
</dbReference>
<sequence length="563" mass="62534">MWKAAAGAQIKLNAPSADDDWETDPDFINDVDEQAQRWGSATVEGSGRTVGAVNMEQLRKETEEIDSMKKKKAMEEDPSNPSYGYGGKFGVEKDRMDQCAVGHEYVTKLEKHASQKDYSTGFGGKYGVQTDRVDKSAVNWDYKEKIEKHASQKDYVSGFGGKFGVQTDRQDKSAVGWDHVEKVEKHESQKDYSKGFGGKYGVQLDRQDRSAVGWDHHEAPQKHESQTDHKKGFGGKFGVQTDRVDKSAASYGDEPDRVGTNYSRVRPDIGDAKPSNLRAKFESMAKESGGVAPMPPQAVAPKKLIHPRAMAFTATNKTEETSTNNEEKAQAPKQLDSSKTAFLRNEFDSRSGADERTEKSTPKQLDPSKIAQFAQEAQSATVANAENPATVSDISNSTAEISKAAVMIPNVGIEKSAVASEMSNAERIKEELEQLRQTTQAQKEEEERCIQMLAKETENEDIYENIPQKQLPGVPEEIPQEVNGTSPEYTVEEDEDYMQSEIIDTGISATALYDYQAAADDEISFDPDDIITHIEQIDEGWWRGLCRGKYGLFPANYVELQDT</sequence>
<evidence type="ECO:0000256" key="5">
    <source>
        <dbReference type="SAM" id="Coils"/>
    </source>
</evidence>
<evidence type="ECO:0000313" key="8">
    <source>
        <dbReference type="EMBL" id="KAK9884922.1"/>
    </source>
</evidence>
<dbReference type="Pfam" id="PF14604">
    <property type="entry name" value="SH3_9"/>
    <property type="match status" value="1"/>
</dbReference>
<feature type="region of interest" description="Disordered" evidence="6">
    <location>
        <begin position="38"/>
        <end position="88"/>
    </location>
</feature>
<dbReference type="InterPro" id="IPR035716">
    <property type="entry name" value="Cortactin_SH3"/>
</dbReference>
<feature type="compositionally biased region" description="Basic and acidic residues" evidence="6">
    <location>
        <begin position="213"/>
        <end position="231"/>
    </location>
</feature>
<dbReference type="GO" id="GO:0016477">
    <property type="term" value="P:cell migration"/>
    <property type="evidence" value="ECO:0007669"/>
    <property type="project" value="TreeGrafter"/>
</dbReference>
<feature type="compositionally biased region" description="Basic and acidic residues" evidence="6">
    <location>
        <begin position="57"/>
        <end position="68"/>
    </location>
</feature>
<evidence type="ECO:0000256" key="4">
    <source>
        <dbReference type="PROSITE-ProRule" id="PRU00192"/>
    </source>
</evidence>
<feature type="compositionally biased region" description="Basic and acidic residues" evidence="6">
    <location>
        <begin position="317"/>
        <end position="330"/>
    </location>
</feature>
<dbReference type="GO" id="GO:0030833">
    <property type="term" value="P:regulation of actin filament polymerization"/>
    <property type="evidence" value="ECO:0007669"/>
    <property type="project" value="TreeGrafter"/>
</dbReference>
<dbReference type="CDD" id="cd11959">
    <property type="entry name" value="SH3_Cortactin"/>
    <property type="match status" value="1"/>
</dbReference>
<dbReference type="GO" id="GO:0030427">
    <property type="term" value="C:site of polarized growth"/>
    <property type="evidence" value="ECO:0007669"/>
    <property type="project" value="TreeGrafter"/>
</dbReference>
<evidence type="ECO:0000313" key="9">
    <source>
        <dbReference type="Proteomes" id="UP001431783"/>
    </source>
</evidence>
<dbReference type="SMART" id="SM00326">
    <property type="entry name" value="SH3"/>
    <property type="match status" value="1"/>
</dbReference>
<dbReference type="AlphaFoldDB" id="A0AAW1UN14"/>
<dbReference type="InterPro" id="IPR001452">
    <property type="entry name" value="SH3_domain"/>
</dbReference>
<reference evidence="8 9" key="1">
    <citation type="submission" date="2023-03" db="EMBL/GenBank/DDBJ databases">
        <title>Genome insight into feeding habits of ladybird beetles.</title>
        <authorList>
            <person name="Li H.-S."/>
            <person name="Huang Y.-H."/>
            <person name="Pang H."/>
        </authorList>
    </citation>
    <scope>NUCLEOTIDE SEQUENCE [LARGE SCALE GENOMIC DNA]</scope>
    <source>
        <strain evidence="8">SYSU_2023b</strain>
        <tissue evidence="8">Whole body</tissue>
    </source>
</reference>
<proteinExistence type="predicted"/>
<keyword evidence="3" id="KW-0677">Repeat</keyword>
<organism evidence="8 9">
    <name type="scientific">Henosepilachna vigintioctopunctata</name>
    <dbReference type="NCBI Taxonomy" id="420089"/>
    <lineage>
        <taxon>Eukaryota</taxon>
        <taxon>Metazoa</taxon>
        <taxon>Ecdysozoa</taxon>
        <taxon>Arthropoda</taxon>
        <taxon>Hexapoda</taxon>
        <taxon>Insecta</taxon>
        <taxon>Pterygota</taxon>
        <taxon>Neoptera</taxon>
        <taxon>Endopterygota</taxon>
        <taxon>Coleoptera</taxon>
        <taxon>Polyphaga</taxon>
        <taxon>Cucujiformia</taxon>
        <taxon>Coccinelloidea</taxon>
        <taxon>Coccinellidae</taxon>
        <taxon>Epilachninae</taxon>
        <taxon>Epilachnini</taxon>
        <taxon>Henosepilachna</taxon>
    </lineage>
</organism>
<keyword evidence="1 4" id="KW-0728">SH3 domain</keyword>
<evidence type="ECO:0000256" key="1">
    <source>
        <dbReference type="ARBA" id="ARBA00022443"/>
    </source>
</evidence>
<keyword evidence="2" id="KW-0597">Phosphoprotein</keyword>
<feature type="coiled-coil region" evidence="5">
    <location>
        <begin position="415"/>
        <end position="449"/>
    </location>
</feature>
<dbReference type="PROSITE" id="PS51090">
    <property type="entry name" value="CORTACTIN"/>
    <property type="match status" value="5"/>
</dbReference>
<dbReference type="PRINTS" id="PR00499">
    <property type="entry name" value="P67PHOX"/>
</dbReference>